<keyword evidence="2" id="KW-0456">Lyase</keyword>
<dbReference type="HOGENOM" id="CLU_030273_3_2_9"/>
<dbReference type="PANTHER" id="PTHR48080">
    <property type="entry name" value="D-GALACTONATE DEHYDRATASE-RELATED"/>
    <property type="match status" value="1"/>
</dbReference>
<dbReference type="GO" id="GO:0016829">
    <property type="term" value="F:lyase activity"/>
    <property type="evidence" value="ECO:0007669"/>
    <property type="project" value="UniProtKB-KW"/>
</dbReference>
<dbReference type="InterPro" id="IPR013342">
    <property type="entry name" value="Mandelate_racemase_C"/>
</dbReference>
<evidence type="ECO:0000259" key="3">
    <source>
        <dbReference type="SMART" id="SM00922"/>
    </source>
</evidence>
<proteinExistence type="predicted"/>
<dbReference type="InterPro" id="IPR034593">
    <property type="entry name" value="DgoD-like"/>
</dbReference>
<sequence>MKITKVDVMQVKTPNPSWRPILCRVYTDEGIYGDGEAALAYGIAAPAAFGMIRDLAALIIGMDPLDNEVVWDTLYKNTFWGQNGGPVVFAGISAIDFALWDIRGKFFNVPVYKLLGGKKQDNLRCYASQLQFGWSDHWEEAKDTEEYAANARKAVEEGYDAIKIDFFTFDRKDGRRFDKITETTGILKQYYVGLVEERVAAVREAVGPDVDIIMENHSVPDANGAVQLARAVEKYNIFYFEEPNTPSPKTAKFIADHINIPISHGERVYSRWQYAQYFENMSVQVIQPDLGNCGGITEGKKICDMAHVYDISVQAHVCAGPLSTAAALQLECVIPNFIIHEHHRNALLPHNRELCIYDYQPVNGTYKVPELPGLGNEFSEKALTCCDKITVE</sequence>
<dbReference type="CDD" id="cd03316">
    <property type="entry name" value="MR_like"/>
    <property type="match status" value="1"/>
</dbReference>
<reference evidence="4 5" key="1">
    <citation type="submission" date="2013-01" db="EMBL/GenBank/DDBJ databases">
        <title>The Genome Sequence of Clostridium clostridioforme 90A8.</title>
        <authorList>
            <consortium name="The Broad Institute Genome Sequencing Platform"/>
            <person name="Earl A."/>
            <person name="Ward D."/>
            <person name="Feldgarden M."/>
            <person name="Gevers D."/>
            <person name="Courvalin P."/>
            <person name="Lambert T."/>
            <person name="Walker B."/>
            <person name="Young S.K."/>
            <person name="Zeng Q."/>
            <person name="Gargeya S."/>
            <person name="Fitzgerald M."/>
            <person name="Haas B."/>
            <person name="Abouelleil A."/>
            <person name="Alvarado L."/>
            <person name="Arachchi H.M."/>
            <person name="Berlin A.M."/>
            <person name="Chapman S.B."/>
            <person name="Dewar J."/>
            <person name="Goldberg J."/>
            <person name="Griggs A."/>
            <person name="Gujja S."/>
            <person name="Hansen M."/>
            <person name="Howarth C."/>
            <person name="Imamovic A."/>
            <person name="Larimer J."/>
            <person name="McCowan C."/>
            <person name="Murphy C."/>
            <person name="Neiman D."/>
            <person name="Pearson M."/>
            <person name="Priest M."/>
            <person name="Roberts A."/>
            <person name="Saif S."/>
            <person name="Shea T."/>
            <person name="Sisk P."/>
            <person name="Sykes S."/>
            <person name="Wortman J."/>
            <person name="Nusbaum C."/>
            <person name="Birren B."/>
        </authorList>
    </citation>
    <scope>NUCLEOTIDE SEQUENCE [LARGE SCALE GENOMIC DNA]</scope>
    <source>
        <strain evidence="4 5">90A8</strain>
    </source>
</reference>
<evidence type="ECO:0000256" key="1">
    <source>
        <dbReference type="ARBA" id="ARBA00022723"/>
    </source>
</evidence>
<dbReference type="PATRIC" id="fig|999408.3.peg.39"/>
<accession>A0A0E2HGB5</accession>
<dbReference type="RefSeq" id="WP_002585905.1">
    <property type="nucleotide sequence ID" value="NZ_KB850976.1"/>
</dbReference>
<dbReference type="Pfam" id="PF02746">
    <property type="entry name" value="MR_MLE_N"/>
    <property type="match status" value="1"/>
</dbReference>
<evidence type="ECO:0000313" key="4">
    <source>
        <dbReference type="EMBL" id="ENZ20109.1"/>
    </source>
</evidence>
<dbReference type="Gene3D" id="3.20.20.120">
    <property type="entry name" value="Enolase-like C-terminal domain"/>
    <property type="match status" value="1"/>
</dbReference>
<gene>
    <name evidence="4" type="ORF">HMPREF1090_00038</name>
</gene>
<keyword evidence="1" id="KW-0479">Metal-binding</keyword>
<dbReference type="Gene3D" id="3.30.390.10">
    <property type="entry name" value="Enolase-like, N-terminal domain"/>
    <property type="match status" value="1"/>
</dbReference>
<dbReference type="Proteomes" id="UP000013085">
    <property type="component" value="Unassembled WGS sequence"/>
</dbReference>
<dbReference type="SUPFAM" id="SSF54826">
    <property type="entry name" value="Enolase N-terminal domain-like"/>
    <property type="match status" value="1"/>
</dbReference>
<dbReference type="InterPro" id="IPR029065">
    <property type="entry name" value="Enolase_C-like"/>
</dbReference>
<dbReference type="SFLD" id="SFLDS00001">
    <property type="entry name" value="Enolase"/>
    <property type="match status" value="1"/>
</dbReference>
<comment type="caution">
    <text evidence="4">The sequence shown here is derived from an EMBL/GenBank/DDBJ whole genome shotgun (WGS) entry which is preliminary data.</text>
</comment>
<dbReference type="GeneID" id="57963476"/>
<protein>
    <recommendedName>
        <fullName evidence="3">Mandelate racemase/muconate lactonizing enzyme C-terminal domain-containing protein</fullName>
    </recommendedName>
</protein>
<dbReference type="InterPro" id="IPR013341">
    <property type="entry name" value="Mandelate_racemase_N_dom"/>
</dbReference>
<evidence type="ECO:0000313" key="5">
    <source>
        <dbReference type="Proteomes" id="UP000013085"/>
    </source>
</evidence>
<dbReference type="Pfam" id="PF13378">
    <property type="entry name" value="MR_MLE_C"/>
    <property type="match status" value="1"/>
</dbReference>
<dbReference type="SUPFAM" id="SSF51604">
    <property type="entry name" value="Enolase C-terminal domain-like"/>
    <property type="match status" value="1"/>
</dbReference>
<evidence type="ECO:0000256" key="2">
    <source>
        <dbReference type="ARBA" id="ARBA00023239"/>
    </source>
</evidence>
<feature type="domain" description="Mandelate racemase/muconate lactonizing enzyme C-terminal" evidence="3">
    <location>
        <begin position="144"/>
        <end position="261"/>
    </location>
</feature>
<dbReference type="InterPro" id="IPR029017">
    <property type="entry name" value="Enolase-like_N"/>
</dbReference>
<dbReference type="InterPro" id="IPR036849">
    <property type="entry name" value="Enolase-like_C_sf"/>
</dbReference>
<dbReference type="SFLD" id="SFLDG00179">
    <property type="entry name" value="mandelate_racemase"/>
    <property type="match status" value="1"/>
</dbReference>
<name>A0A0E2HGB5_9FIRM</name>
<dbReference type="PANTHER" id="PTHR48080:SF2">
    <property type="entry name" value="D-GALACTONATE DEHYDRATASE"/>
    <property type="match status" value="1"/>
</dbReference>
<dbReference type="EMBL" id="AGYR01000001">
    <property type="protein sequence ID" value="ENZ20109.1"/>
    <property type="molecule type" value="Genomic_DNA"/>
</dbReference>
<dbReference type="AlphaFoldDB" id="A0A0E2HGB5"/>
<dbReference type="GO" id="GO:0046872">
    <property type="term" value="F:metal ion binding"/>
    <property type="evidence" value="ECO:0007669"/>
    <property type="project" value="UniProtKB-KW"/>
</dbReference>
<dbReference type="SMART" id="SM00922">
    <property type="entry name" value="MR_MLE"/>
    <property type="match status" value="1"/>
</dbReference>
<organism evidence="4 5">
    <name type="scientific">[Clostridium] clostridioforme 90A8</name>
    <dbReference type="NCBI Taxonomy" id="999408"/>
    <lineage>
        <taxon>Bacteria</taxon>
        <taxon>Bacillati</taxon>
        <taxon>Bacillota</taxon>
        <taxon>Clostridia</taxon>
        <taxon>Lachnospirales</taxon>
        <taxon>Lachnospiraceae</taxon>
        <taxon>Enterocloster</taxon>
    </lineage>
</organism>